<dbReference type="EMBL" id="LNYE01000023">
    <property type="protein sequence ID" value="KTD09084.1"/>
    <property type="molecule type" value="Genomic_DNA"/>
</dbReference>
<feature type="domain" description="DrrA phosphatidylinositol 4-phosphate binding" evidence="1">
    <location>
        <begin position="127"/>
        <end position="226"/>
    </location>
</feature>
<dbReference type="InterPro" id="IPR038346">
    <property type="entry name" value="DrrA_PI4P-bd_sf"/>
</dbReference>
<accession>A0A378JD09</accession>
<evidence type="ECO:0000259" key="1">
    <source>
        <dbReference type="Pfam" id="PF14860"/>
    </source>
</evidence>
<name>A0A378JD09_9GAMM</name>
<reference evidence="3 5" key="2">
    <citation type="submission" date="2018-06" db="EMBL/GenBank/DDBJ databases">
        <authorList>
            <consortium name="Pathogen Informatics"/>
            <person name="Doyle S."/>
        </authorList>
    </citation>
    <scope>NUCLEOTIDE SEQUENCE [LARGE SCALE GENOMIC DNA]</scope>
    <source>
        <strain evidence="3 5">NCTC12388</strain>
    </source>
</reference>
<evidence type="ECO:0000313" key="4">
    <source>
        <dbReference type="Proteomes" id="UP000054691"/>
    </source>
</evidence>
<dbReference type="RefSeq" id="WP_058499441.1">
    <property type="nucleotide sequence ID" value="NZ_CAAAHW010000004.1"/>
</dbReference>
<reference evidence="2 4" key="1">
    <citation type="submission" date="2015-11" db="EMBL/GenBank/DDBJ databases">
        <title>Genomic analysis of 38 Legionella species identifies large and diverse effector repertoires.</title>
        <authorList>
            <person name="Burstein D."/>
            <person name="Amaro F."/>
            <person name="Zusman T."/>
            <person name="Lifshitz Z."/>
            <person name="Cohen O."/>
            <person name="Gilbert J.A."/>
            <person name="Pupko T."/>
            <person name="Shuman H.A."/>
            <person name="Segal G."/>
        </authorList>
    </citation>
    <scope>NUCLEOTIDE SEQUENCE [LARGE SCALE GENOMIC DNA]</scope>
    <source>
        <strain evidence="2 4">Lyon 8420412</strain>
    </source>
</reference>
<dbReference type="InterPro" id="IPR028057">
    <property type="entry name" value="DrrA_P4M"/>
</dbReference>
<keyword evidence="4" id="KW-1185">Reference proteome</keyword>
<dbReference type="GO" id="GO:0044161">
    <property type="term" value="C:host cell cytoplasmic vesicle"/>
    <property type="evidence" value="ECO:0007669"/>
    <property type="project" value="InterPro"/>
</dbReference>
<sequence>MTTYTLYKVSGTTPGLNKQVEGFQFLTDESPKPYTLPRQIMNGTIEYTPCKFVVNTTSDNEALNLVLNSKFRDMEAARDTIIPFSGNGVTIISNGIEENRKILNQMPREAKENLAEYLSYKHATTNEGRQHRKTVDAKNFTELKQQYQEMRGDALKTKILTDFKSELTTARDKKDLVAIVERLKNSKEYKVLATGQDRTTQLLGLKTSSVAAFEKMIEEVKKKVESDATSSYRPR</sequence>
<dbReference type="AlphaFoldDB" id="A0A378JD09"/>
<dbReference type="Pfam" id="PF14860">
    <property type="entry name" value="DrrA_P4M"/>
    <property type="match status" value="1"/>
</dbReference>
<dbReference type="EMBL" id="UGOB01000001">
    <property type="protein sequence ID" value="STX45703.1"/>
    <property type="molecule type" value="Genomic_DNA"/>
</dbReference>
<protein>
    <submittedName>
        <fullName evidence="2">Multifunctional virulence effector protein DrrA</fullName>
    </submittedName>
    <submittedName>
        <fullName evidence="3">Substrate of the Dot/Icm secretion system</fullName>
    </submittedName>
</protein>
<dbReference type="Proteomes" id="UP000254476">
    <property type="component" value="Unassembled WGS sequence"/>
</dbReference>
<evidence type="ECO:0000313" key="3">
    <source>
        <dbReference type="EMBL" id="STX45703.1"/>
    </source>
</evidence>
<dbReference type="STRING" id="45066.Lgra_2319"/>
<gene>
    <name evidence="3" type="primary">SidM_2</name>
    <name evidence="2" type="synonym">drrA_2</name>
    <name evidence="2" type="ORF">Lgra_2319</name>
    <name evidence="3" type="ORF">NCTC12388_02447</name>
</gene>
<dbReference type="OrthoDB" id="5654249at2"/>
<evidence type="ECO:0000313" key="5">
    <source>
        <dbReference type="Proteomes" id="UP000254476"/>
    </source>
</evidence>
<organism evidence="3 5">
    <name type="scientific">Legionella gratiana</name>
    <dbReference type="NCBI Taxonomy" id="45066"/>
    <lineage>
        <taxon>Bacteria</taxon>
        <taxon>Pseudomonadati</taxon>
        <taxon>Pseudomonadota</taxon>
        <taxon>Gammaproteobacteria</taxon>
        <taxon>Legionellales</taxon>
        <taxon>Legionellaceae</taxon>
        <taxon>Legionella</taxon>
    </lineage>
</organism>
<dbReference type="Proteomes" id="UP000054691">
    <property type="component" value="Unassembled WGS sequence"/>
</dbReference>
<dbReference type="Gene3D" id="1.20.1280.280">
    <property type="match status" value="1"/>
</dbReference>
<proteinExistence type="predicted"/>
<dbReference type="GO" id="GO:0031267">
    <property type="term" value="F:small GTPase binding"/>
    <property type="evidence" value="ECO:0007669"/>
    <property type="project" value="InterPro"/>
</dbReference>
<evidence type="ECO:0000313" key="2">
    <source>
        <dbReference type="EMBL" id="KTD09084.1"/>
    </source>
</evidence>